<comment type="caution">
    <text evidence="1">The sequence shown here is derived from an EMBL/GenBank/DDBJ whole genome shotgun (WGS) entry which is preliminary data.</text>
</comment>
<dbReference type="RefSeq" id="WP_209666444.1">
    <property type="nucleotide sequence ID" value="NZ_JAGGMS010000001.1"/>
</dbReference>
<dbReference type="Proteomes" id="UP000741013">
    <property type="component" value="Unassembled WGS sequence"/>
</dbReference>
<dbReference type="EMBL" id="JAGGMS010000001">
    <property type="protein sequence ID" value="MBP2183248.1"/>
    <property type="molecule type" value="Genomic_DNA"/>
</dbReference>
<evidence type="ECO:0000313" key="1">
    <source>
        <dbReference type="EMBL" id="MBP2183248.1"/>
    </source>
</evidence>
<keyword evidence="2" id="KW-1185">Reference proteome</keyword>
<proteinExistence type="predicted"/>
<gene>
    <name evidence="1" type="ORF">JOM49_004774</name>
</gene>
<reference evidence="1 2" key="1">
    <citation type="submission" date="2021-03" db="EMBL/GenBank/DDBJ databases">
        <title>Sequencing the genomes of 1000 actinobacteria strains.</title>
        <authorList>
            <person name="Klenk H.-P."/>
        </authorList>
    </citation>
    <scope>NUCLEOTIDE SEQUENCE [LARGE SCALE GENOMIC DNA]</scope>
    <source>
        <strain evidence="1 2">DSM 45510</strain>
    </source>
</reference>
<evidence type="ECO:0000313" key="2">
    <source>
        <dbReference type="Proteomes" id="UP000741013"/>
    </source>
</evidence>
<protein>
    <submittedName>
        <fullName evidence="1">Uncharacterized protein</fullName>
    </submittedName>
</protein>
<sequence length="344" mass="37366">MGDFSERDHRDWAGAPVDARRREGVRCLPGGFAAPGEELRLTVPGRLTLLLAPDGAVLAFSGPSRPSEADARFRAGMDPVAWVREVAGEPVVERVRRIVLPEPRGPLFARGPGFTAELDRYGLLRCTGEPPSGPDPFDELRERPGVDLTEGWVLTPGRTVRKQSQLGVDAIRGAIDVPRLPVPSGERRVAAPGREILVSTHERGSVRWSAHIGANGEFDGPLPGDGFAEAPERWAQEEAGRLRDAEFWASVQEVGRLRVPPPGAAIAAQLGDYVLEFARIGITASGEVTVLGRYGHEVTALMRESPAFGEDPAAWLRHLPEHLVAAESAAFRPAHDHLLLTYRR</sequence>
<name>A0ABS4PWL2_9PSEU</name>
<accession>A0ABS4PWL2</accession>
<organism evidence="1 2">
    <name type="scientific">Amycolatopsis magusensis</name>
    <dbReference type="NCBI Taxonomy" id="882444"/>
    <lineage>
        <taxon>Bacteria</taxon>
        <taxon>Bacillati</taxon>
        <taxon>Actinomycetota</taxon>
        <taxon>Actinomycetes</taxon>
        <taxon>Pseudonocardiales</taxon>
        <taxon>Pseudonocardiaceae</taxon>
        <taxon>Amycolatopsis</taxon>
    </lineage>
</organism>